<accession>A0A0N0ZW09</accession>
<dbReference type="InterPro" id="IPR029058">
    <property type="entry name" value="AB_hydrolase_fold"/>
</dbReference>
<reference evidence="1 2" key="1">
    <citation type="journal article" date="2015" name="Genom Data">
        <title>Draft genome sequence of a multidrug-resistant Chryseobacterium indologenes isolate from Malaysia.</title>
        <authorList>
            <person name="Yu C.Y."/>
            <person name="Ang G.Y."/>
            <person name="Cheng H.J."/>
            <person name="Cheong Y.M."/>
            <person name="Yin W.F."/>
            <person name="Chan K.G."/>
        </authorList>
    </citation>
    <scope>NUCLEOTIDE SEQUENCE [LARGE SCALE GENOMIC DNA]</scope>
    <source>
        <strain evidence="1 2">CI_885</strain>
    </source>
</reference>
<reference evidence="2" key="2">
    <citation type="submission" date="2015-09" db="EMBL/GenBank/DDBJ databases">
        <title>Draft genome sequence of a multidrug-resistant Chryseobacterium indologenes isolate from Malaysia.</title>
        <authorList>
            <person name="Yu C.Y."/>
            <person name="Ang G.Y."/>
            <person name="Chan K.-G."/>
        </authorList>
    </citation>
    <scope>NUCLEOTIDE SEQUENCE [LARGE SCALE GENOMIC DNA]</scope>
    <source>
        <strain evidence="2">CI_885</strain>
    </source>
</reference>
<evidence type="ECO:0000313" key="2">
    <source>
        <dbReference type="Proteomes" id="UP000037953"/>
    </source>
</evidence>
<gene>
    <name evidence="1" type="ORF">AOB46_06060</name>
</gene>
<dbReference type="Gene3D" id="3.40.50.1820">
    <property type="entry name" value="alpha/beta hydrolase"/>
    <property type="match status" value="1"/>
</dbReference>
<dbReference type="SUPFAM" id="SSF53474">
    <property type="entry name" value="alpha/beta-Hydrolases"/>
    <property type="match status" value="1"/>
</dbReference>
<sequence length="284" mass="32384">MSGCAVKNTADKVVKEEQYELHRAQKQKAVLVLFPCFPCDSEHTKAEAGFLKDIEKKGISVLLLNYNRKLFLTEAEKKEYASALDAIFDKNKIEKKNIFIGGFSSGGNVALLLSDYLIKNKSSVQPKGLLVVDSPVDLEKLYHNAEKDVAANVDPDAAGEGKFLLELFEKELGKPDENPERYKDVSPYLISVNSTENIQYLKGIKTRFYCEPDLEWQQQNRGRTFEGLNAFMLKKMHQSLTHLGSRTSEYIETRNRGIRANGKRHPHSWNIVEREELVKWMLAK</sequence>
<proteinExistence type="predicted"/>
<protein>
    <recommendedName>
        <fullName evidence="3">Alpha/beta hydrolase fold-3 domain-containing protein</fullName>
    </recommendedName>
</protein>
<evidence type="ECO:0000313" key="1">
    <source>
        <dbReference type="EMBL" id="KPE52456.1"/>
    </source>
</evidence>
<dbReference type="AlphaFoldDB" id="A0A0N0ZW09"/>
<dbReference type="PATRIC" id="fig|253.9.peg.2528"/>
<dbReference type="EMBL" id="LJOD01000002">
    <property type="protein sequence ID" value="KPE52456.1"/>
    <property type="molecule type" value="Genomic_DNA"/>
</dbReference>
<name>A0A0N0ZW09_CHRID</name>
<organism evidence="1 2">
    <name type="scientific">Chryseobacterium indologenes</name>
    <name type="common">Flavobacterium indologenes</name>
    <dbReference type="NCBI Taxonomy" id="253"/>
    <lineage>
        <taxon>Bacteria</taxon>
        <taxon>Pseudomonadati</taxon>
        <taxon>Bacteroidota</taxon>
        <taxon>Flavobacteriia</taxon>
        <taxon>Flavobacteriales</taxon>
        <taxon>Weeksellaceae</taxon>
        <taxon>Chryseobacterium group</taxon>
        <taxon>Chryseobacterium</taxon>
    </lineage>
</organism>
<evidence type="ECO:0008006" key="3">
    <source>
        <dbReference type="Google" id="ProtNLM"/>
    </source>
</evidence>
<comment type="caution">
    <text evidence="1">The sequence shown here is derived from an EMBL/GenBank/DDBJ whole genome shotgun (WGS) entry which is preliminary data.</text>
</comment>
<dbReference type="Proteomes" id="UP000037953">
    <property type="component" value="Unassembled WGS sequence"/>
</dbReference>